<evidence type="ECO:0000259" key="10">
    <source>
        <dbReference type="Pfam" id="PF00924"/>
    </source>
</evidence>
<evidence type="ECO:0000256" key="7">
    <source>
        <dbReference type="SAM" id="MobiDB-lite"/>
    </source>
</evidence>
<protein>
    <submittedName>
        <fullName evidence="14">Mechanosensitive ion channel protein MscS</fullName>
    </submittedName>
</protein>
<proteinExistence type="inferred from homology"/>
<evidence type="ECO:0000256" key="3">
    <source>
        <dbReference type="ARBA" id="ARBA00022475"/>
    </source>
</evidence>
<dbReference type="InterPro" id="IPR011014">
    <property type="entry name" value="MscS_channel_TM-2"/>
</dbReference>
<feature type="domain" description="Mechanosensitive ion channel MscS" evidence="10">
    <location>
        <begin position="611"/>
        <end position="675"/>
    </location>
</feature>
<dbReference type="InterPro" id="IPR023408">
    <property type="entry name" value="MscS_beta-dom_sf"/>
</dbReference>
<feature type="compositionally biased region" description="Low complexity" evidence="7">
    <location>
        <begin position="75"/>
        <end position="104"/>
    </location>
</feature>
<feature type="domain" description="Mechanosensitive ion channel MscS C-terminal" evidence="11">
    <location>
        <begin position="682"/>
        <end position="768"/>
    </location>
</feature>
<dbReference type="SUPFAM" id="SSF50182">
    <property type="entry name" value="Sm-like ribonucleoproteins"/>
    <property type="match status" value="1"/>
</dbReference>
<accession>A0A2C7ACX2</accession>
<reference evidence="14 15" key="1">
    <citation type="submission" date="2017-10" db="EMBL/GenBank/DDBJ databases">
        <authorList>
            <person name="Banno H."/>
            <person name="Chua N.-H."/>
        </authorList>
    </citation>
    <scope>NUCLEOTIDE SEQUENCE [LARGE SCALE GENOMIC DNA]</scope>
    <source>
        <strain evidence="14 15">YW11</strain>
    </source>
</reference>
<dbReference type="Gene3D" id="3.30.70.100">
    <property type="match status" value="1"/>
</dbReference>
<feature type="transmembrane region" description="Helical" evidence="8">
    <location>
        <begin position="394"/>
        <end position="414"/>
    </location>
</feature>
<dbReference type="Pfam" id="PF21082">
    <property type="entry name" value="MS_channel_3rd"/>
    <property type="match status" value="1"/>
</dbReference>
<evidence type="ECO:0000256" key="1">
    <source>
        <dbReference type="ARBA" id="ARBA00004651"/>
    </source>
</evidence>
<evidence type="ECO:0000256" key="9">
    <source>
        <dbReference type="SAM" id="SignalP"/>
    </source>
</evidence>
<sequence>MRSLHVLLLLLCAWAMPALAQNAAPSPAPAPAPAPAAAMPAGEAARLLNLLRDEARRAELLRTLEALAAAERQAAAGRAQPAPAPAPASAQPQAQAQAPALAPAPAQPAPAVPAQPQDPGQGVEQLLAPNTLGGQLLIGASQRLEWLSSQIVSTAEAVTDLPGLLGWFSSLARDPVTQARVADASWKLLLLLGLGILAEWLAHRGLHRPRERLDAMAPEAGSAWTWLRRVPLVLARLVLDLLPIAAFAVVSYGLIGAVQPLPTTQLVLLTANNAYIVARLIMALSRMLFSPASSHLRLLPCSDLTAAYVTVWLRRIVVVMITGGAIAEAGLLFGLPWGAYDAILRLVLLIASVFLGIVVLQNRVAVAQVLRAPALKPGDVPNRSRAALRRFRNWLAEVWHVLAILYLLALWGVWALEIRDGFTRLLRASLLTLLVLALAKGLDMLLRRALAGSFRIAPDLAGRYPALEMRANRYVPLLKGGISGFLTVLTLLTLLEVWGIDSFAWFAPGELGSRVVRSALSVGFTAVVAVVVWEAVNAAIQRHLDRLSRDAEAARSARVRTLVPMLRTTLFVVILLFVAFNLLTELGVNVAPLLAGAGVIGLALGFGSQKLVQDVITGIFLLFEDAMAVGDVVNLGGKGGVVEKLSIRSITLRDLDGSVHIIPFSTVTAVTNMTRDFSFALLDVQVAYRENTDRVVELLQALCQEMRGEAKWGLVIRDEMEVLGVDRLSPDGPVIRVRIKTEPIQRWNVMREMNRRIKQRFEELGIEIPAHRQKLTFEGAPPPPGFPPAAVPQP</sequence>
<keyword evidence="3" id="KW-1003">Cell membrane</keyword>
<feature type="domain" description="Mechanosensitive ion channel transmembrane helices 2/3" evidence="12">
    <location>
        <begin position="570"/>
        <end position="609"/>
    </location>
</feature>
<evidence type="ECO:0000256" key="5">
    <source>
        <dbReference type="ARBA" id="ARBA00022989"/>
    </source>
</evidence>
<feature type="transmembrane region" description="Helical" evidence="8">
    <location>
        <begin position="342"/>
        <end position="360"/>
    </location>
</feature>
<dbReference type="SUPFAM" id="SSF82861">
    <property type="entry name" value="Mechanosensitive channel protein MscS (YggB), transmembrane region"/>
    <property type="match status" value="1"/>
</dbReference>
<feature type="transmembrane region" description="Helical" evidence="8">
    <location>
        <begin position="520"/>
        <end position="540"/>
    </location>
</feature>
<comment type="subcellular location">
    <subcellularLocation>
        <location evidence="1">Cell membrane</location>
        <topology evidence="1">Multi-pass membrane protein</topology>
    </subcellularLocation>
</comment>
<dbReference type="PANTHER" id="PTHR30460:SF0">
    <property type="entry name" value="MODERATE CONDUCTANCE MECHANOSENSITIVE CHANNEL YBIO"/>
    <property type="match status" value="1"/>
</dbReference>
<dbReference type="InterPro" id="IPR045276">
    <property type="entry name" value="YbiO_bact"/>
</dbReference>
<evidence type="ECO:0000259" key="11">
    <source>
        <dbReference type="Pfam" id="PF21082"/>
    </source>
</evidence>
<dbReference type="Gene3D" id="2.30.30.60">
    <property type="match status" value="1"/>
</dbReference>
<gene>
    <name evidence="14" type="ORF">CR162_13140</name>
</gene>
<dbReference type="InterPro" id="IPR011066">
    <property type="entry name" value="MscS_channel_C_sf"/>
</dbReference>
<dbReference type="SUPFAM" id="SSF82689">
    <property type="entry name" value="Mechanosensitive channel protein MscS (YggB), C-terminal domain"/>
    <property type="match status" value="1"/>
</dbReference>
<dbReference type="EMBL" id="PDNU01000025">
    <property type="protein sequence ID" value="PHK94507.1"/>
    <property type="molecule type" value="Genomic_DNA"/>
</dbReference>
<feature type="transmembrane region" description="Helical" evidence="8">
    <location>
        <begin position="426"/>
        <end position="446"/>
    </location>
</feature>
<keyword evidence="5 8" id="KW-1133">Transmembrane helix</keyword>
<evidence type="ECO:0000313" key="14">
    <source>
        <dbReference type="EMBL" id="PHK94507.1"/>
    </source>
</evidence>
<keyword evidence="4 8" id="KW-0812">Transmembrane</keyword>
<dbReference type="AlphaFoldDB" id="A0A2C7ACX2"/>
<dbReference type="Pfam" id="PF00924">
    <property type="entry name" value="MS_channel_2nd"/>
    <property type="match status" value="1"/>
</dbReference>
<feature type="region of interest" description="Disordered" evidence="7">
    <location>
        <begin position="75"/>
        <end position="125"/>
    </location>
</feature>
<keyword evidence="15" id="KW-1185">Reference proteome</keyword>
<evidence type="ECO:0000259" key="12">
    <source>
        <dbReference type="Pfam" id="PF21088"/>
    </source>
</evidence>
<dbReference type="GO" id="GO:0008381">
    <property type="term" value="F:mechanosensitive monoatomic ion channel activity"/>
    <property type="evidence" value="ECO:0007669"/>
    <property type="project" value="InterPro"/>
</dbReference>
<feature type="region of interest" description="Disordered" evidence="7">
    <location>
        <begin position="775"/>
        <end position="794"/>
    </location>
</feature>
<evidence type="ECO:0000259" key="13">
    <source>
        <dbReference type="Pfam" id="PF25392"/>
    </source>
</evidence>
<organism evidence="14 15">
    <name type="scientific">Teichococcus rhizosphaerae</name>
    <dbReference type="NCBI Taxonomy" id="1335062"/>
    <lineage>
        <taxon>Bacteria</taxon>
        <taxon>Pseudomonadati</taxon>
        <taxon>Pseudomonadota</taxon>
        <taxon>Alphaproteobacteria</taxon>
        <taxon>Acetobacterales</taxon>
        <taxon>Roseomonadaceae</taxon>
        <taxon>Roseomonas</taxon>
    </lineage>
</organism>
<dbReference type="OrthoDB" id="9814206at2"/>
<dbReference type="Pfam" id="PF25392">
    <property type="entry name" value="MS_channel_TM1"/>
    <property type="match status" value="1"/>
</dbReference>
<comment type="caution">
    <text evidence="14">The sequence shown here is derived from an EMBL/GenBank/DDBJ whole genome shotgun (WGS) entry which is preliminary data.</text>
</comment>
<feature type="compositionally biased region" description="Pro residues" evidence="7">
    <location>
        <begin position="780"/>
        <end position="794"/>
    </location>
</feature>
<evidence type="ECO:0000256" key="4">
    <source>
        <dbReference type="ARBA" id="ARBA00022692"/>
    </source>
</evidence>
<evidence type="ECO:0000256" key="6">
    <source>
        <dbReference type="ARBA" id="ARBA00023136"/>
    </source>
</evidence>
<name>A0A2C7ACX2_9PROT</name>
<feature type="transmembrane region" description="Helical" evidence="8">
    <location>
        <begin position="316"/>
        <end position="336"/>
    </location>
</feature>
<dbReference type="InterPro" id="IPR006685">
    <property type="entry name" value="MscS_channel_2nd"/>
</dbReference>
<evidence type="ECO:0000256" key="8">
    <source>
        <dbReference type="SAM" id="Phobius"/>
    </source>
</evidence>
<dbReference type="Pfam" id="PF21088">
    <property type="entry name" value="MS_channel_1st"/>
    <property type="match status" value="1"/>
</dbReference>
<dbReference type="InterPro" id="IPR049142">
    <property type="entry name" value="MS_channel_1st"/>
</dbReference>
<feature type="transmembrane region" description="Helical" evidence="8">
    <location>
        <begin position="237"/>
        <end position="255"/>
    </location>
</feature>
<feature type="transmembrane region" description="Helical" evidence="8">
    <location>
        <begin position="586"/>
        <end position="606"/>
    </location>
</feature>
<dbReference type="InterPro" id="IPR057485">
    <property type="entry name" value="YbiO-like_TM1"/>
</dbReference>
<keyword evidence="6 8" id="KW-0472">Membrane</keyword>
<feature type="transmembrane region" description="Helical" evidence="8">
    <location>
        <begin position="477"/>
        <end position="500"/>
    </location>
</feature>
<feature type="domain" description="Moderate conductance mechanosensitive channel YbiO-like transmembrane helix 1" evidence="13">
    <location>
        <begin position="428"/>
        <end position="505"/>
    </location>
</feature>
<keyword evidence="9" id="KW-0732">Signal</keyword>
<evidence type="ECO:0000256" key="2">
    <source>
        <dbReference type="ARBA" id="ARBA00008017"/>
    </source>
</evidence>
<dbReference type="Gene3D" id="1.10.287.1260">
    <property type="match status" value="1"/>
</dbReference>
<dbReference type="InterPro" id="IPR010920">
    <property type="entry name" value="LSM_dom_sf"/>
</dbReference>
<dbReference type="Proteomes" id="UP000223527">
    <property type="component" value="Unassembled WGS sequence"/>
</dbReference>
<dbReference type="RefSeq" id="WP_099096057.1">
    <property type="nucleotide sequence ID" value="NZ_PDNU01000025.1"/>
</dbReference>
<comment type="similarity">
    <text evidence="2">Belongs to the MscS (TC 1.A.23) family.</text>
</comment>
<evidence type="ECO:0000313" key="15">
    <source>
        <dbReference type="Proteomes" id="UP000223527"/>
    </source>
</evidence>
<feature type="signal peptide" evidence="9">
    <location>
        <begin position="1"/>
        <end position="20"/>
    </location>
</feature>
<dbReference type="GO" id="GO:0005886">
    <property type="term" value="C:plasma membrane"/>
    <property type="evidence" value="ECO:0007669"/>
    <property type="project" value="UniProtKB-SubCell"/>
</dbReference>
<feature type="chain" id="PRO_5013152273" evidence="9">
    <location>
        <begin position="21"/>
        <end position="794"/>
    </location>
</feature>
<dbReference type="InterPro" id="IPR049278">
    <property type="entry name" value="MS_channel_C"/>
</dbReference>
<feature type="transmembrane region" description="Helical" evidence="8">
    <location>
        <begin position="561"/>
        <end position="580"/>
    </location>
</feature>
<dbReference type="PANTHER" id="PTHR30460">
    <property type="entry name" value="MODERATE CONDUCTANCE MECHANOSENSITIVE CHANNEL YBIO"/>
    <property type="match status" value="1"/>
</dbReference>